<organism evidence="1 2">
    <name type="scientific">Mus spicilegus</name>
    <name type="common">Mound-building mouse</name>
    <dbReference type="NCBI Taxonomy" id="10103"/>
    <lineage>
        <taxon>Eukaryota</taxon>
        <taxon>Metazoa</taxon>
        <taxon>Chordata</taxon>
        <taxon>Craniata</taxon>
        <taxon>Vertebrata</taxon>
        <taxon>Euteleostomi</taxon>
        <taxon>Mammalia</taxon>
        <taxon>Eutheria</taxon>
        <taxon>Euarchontoglires</taxon>
        <taxon>Glires</taxon>
        <taxon>Rodentia</taxon>
        <taxon>Myomorpha</taxon>
        <taxon>Muroidea</taxon>
        <taxon>Muridae</taxon>
        <taxon>Murinae</taxon>
        <taxon>Mus</taxon>
        <taxon>Mus</taxon>
    </lineage>
</organism>
<proteinExistence type="predicted"/>
<evidence type="ECO:0000313" key="1">
    <source>
        <dbReference type="Ensembl" id="ENSMSIP00000008348.1"/>
    </source>
</evidence>
<dbReference type="Proteomes" id="UP000694415">
    <property type="component" value="Unplaced"/>
</dbReference>
<dbReference type="AlphaFoldDB" id="A0A8C6GLW5"/>
<protein>
    <submittedName>
        <fullName evidence="1">Uncharacterized protein</fullName>
    </submittedName>
</protein>
<evidence type="ECO:0000313" key="2">
    <source>
        <dbReference type="Proteomes" id="UP000694415"/>
    </source>
</evidence>
<reference evidence="1" key="1">
    <citation type="submission" date="2025-08" db="UniProtKB">
        <authorList>
            <consortium name="Ensembl"/>
        </authorList>
    </citation>
    <scope>IDENTIFICATION</scope>
</reference>
<reference evidence="1" key="2">
    <citation type="submission" date="2025-09" db="UniProtKB">
        <authorList>
            <consortium name="Ensembl"/>
        </authorList>
    </citation>
    <scope>IDENTIFICATION</scope>
</reference>
<sequence>MYAALRPLYFFKSIKIKPNLGLHLRQTATMSFLFKDVASLVTYSGKHFQKAYYLSGL</sequence>
<name>A0A8C6GLW5_MUSSI</name>
<dbReference type="Ensembl" id="ENSMSIT00000010610.1">
    <property type="protein sequence ID" value="ENSMSIP00000008348.1"/>
    <property type="gene ID" value="ENSMSIG00000007406.1"/>
</dbReference>
<accession>A0A8C6GLW5</accession>
<keyword evidence="2" id="KW-1185">Reference proteome</keyword>